<dbReference type="GO" id="GO:0016491">
    <property type="term" value="F:oxidoreductase activity"/>
    <property type="evidence" value="ECO:0007669"/>
    <property type="project" value="UniProtKB-KW"/>
</dbReference>
<evidence type="ECO:0000259" key="3">
    <source>
        <dbReference type="Pfam" id="PF01408"/>
    </source>
</evidence>
<dbReference type="GO" id="GO:0000166">
    <property type="term" value="F:nucleotide binding"/>
    <property type="evidence" value="ECO:0007669"/>
    <property type="project" value="InterPro"/>
</dbReference>
<feature type="domain" description="Gfo/Idh/MocA-like oxidoreductase N-terminal" evidence="3">
    <location>
        <begin position="7"/>
        <end position="101"/>
    </location>
</feature>
<dbReference type="SUPFAM" id="SSF51735">
    <property type="entry name" value="NAD(P)-binding Rossmann-fold domains"/>
    <property type="match status" value="1"/>
</dbReference>
<dbReference type="OrthoDB" id="9783105at2"/>
<evidence type="ECO:0000313" key="5">
    <source>
        <dbReference type="EMBL" id="SDM89446.1"/>
    </source>
</evidence>
<proteinExistence type="inferred from homology"/>
<keyword evidence="2" id="KW-0560">Oxidoreductase</keyword>
<dbReference type="PANTHER" id="PTHR42840:SF3">
    <property type="entry name" value="BINDING ROSSMANN FOLD OXIDOREDUCTASE, PUTATIVE (AFU_ORTHOLOGUE AFUA_2G10240)-RELATED"/>
    <property type="match status" value="1"/>
</dbReference>
<name>A0A1G9WZ17_9FIRM</name>
<evidence type="ECO:0000256" key="2">
    <source>
        <dbReference type="ARBA" id="ARBA00023002"/>
    </source>
</evidence>
<feature type="domain" description="GFO/IDH/MocA-like oxidoreductase" evidence="4">
    <location>
        <begin position="155"/>
        <end position="293"/>
    </location>
</feature>
<dbReference type="EMBL" id="FNHZ01000003">
    <property type="protein sequence ID" value="SDM89446.1"/>
    <property type="molecule type" value="Genomic_DNA"/>
</dbReference>
<evidence type="ECO:0000259" key="4">
    <source>
        <dbReference type="Pfam" id="PF22725"/>
    </source>
</evidence>
<dbReference type="InterPro" id="IPR036291">
    <property type="entry name" value="NAD(P)-bd_dom_sf"/>
</dbReference>
<dbReference type="AlphaFoldDB" id="A0A1G9WZ17"/>
<evidence type="ECO:0000256" key="1">
    <source>
        <dbReference type="ARBA" id="ARBA00010928"/>
    </source>
</evidence>
<dbReference type="Pfam" id="PF01408">
    <property type="entry name" value="GFO_IDH_MocA"/>
    <property type="match status" value="1"/>
</dbReference>
<organism evidence="5 6">
    <name type="scientific">Lachnospira pectinoschiza</name>
    <dbReference type="NCBI Taxonomy" id="28052"/>
    <lineage>
        <taxon>Bacteria</taxon>
        <taxon>Bacillati</taxon>
        <taxon>Bacillota</taxon>
        <taxon>Clostridia</taxon>
        <taxon>Lachnospirales</taxon>
        <taxon>Lachnospiraceae</taxon>
        <taxon>Lachnospira</taxon>
    </lineage>
</organism>
<dbReference type="Pfam" id="PF22725">
    <property type="entry name" value="GFO_IDH_MocA_C3"/>
    <property type="match status" value="1"/>
</dbReference>
<dbReference type="SUPFAM" id="SSF55347">
    <property type="entry name" value="Glyceraldehyde-3-phosphate dehydrogenase-like, C-terminal domain"/>
    <property type="match status" value="1"/>
</dbReference>
<sequence length="391" mass="43742">MKDRVVVGVVGAGRACELHAFGYQRCNIPVRLKTIYARRKEQAKEAIKRFGFENATNDFEDLLRDKEIDVIDICTPPYLHKSEIIRALEAGKNVIVEKPLTGYFGSEEDEKPIGEKVSKKKMYHALLADLEELRDVVKRTGKKFMYAENFVYAPAIIKAGEIVRAKKSRILYMKGEESLKGSSSSVAGEWSKTGGGIFMRNGVHPLGAILYLKEQESLAMGKNVTVKSVVADMGYATRNLTEYEHRHIDARPVDVEDAGTAVITFTDGSKATIISTDNLLGGSKNYVELYCNDTAINCNLTMNNAMETYMVDSVGMENVYLSEMLPIVTGWNKPFVADEMLRGYCNEIVDFMDCVLNDKEPQGCFDLASQVMKVVYAAYYSDEEGRRIDLV</sequence>
<gene>
    <name evidence="5" type="ORF">SAMN05216544_1391</name>
</gene>
<protein>
    <submittedName>
        <fullName evidence="5">Predicted dehydrogenase</fullName>
    </submittedName>
</protein>
<dbReference type="InterPro" id="IPR000683">
    <property type="entry name" value="Gfo/Idh/MocA-like_OxRdtase_N"/>
</dbReference>
<dbReference type="PANTHER" id="PTHR42840">
    <property type="entry name" value="NAD(P)-BINDING ROSSMANN-FOLD SUPERFAMILY PROTEIN-RELATED"/>
    <property type="match status" value="1"/>
</dbReference>
<accession>A0A1G9WZ17</accession>
<dbReference type="Gene3D" id="3.30.360.10">
    <property type="entry name" value="Dihydrodipicolinate Reductase, domain 2"/>
    <property type="match status" value="1"/>
</dbReference>
<keyword evidence="6" id="KW-1185">Reference proteome</keyword>
<dbReference type="RefSeq" id="WP_074521529.1">
    <property type="nucleotide sequence ID" value="NZ_FNHZ01000003.1"/>
</dbReference>
<comment type="similarity">
    <text evidence="1">Belongs to the Gfo/Idh/MocA family.</text>
</comment>
<dbReference type="Gene3D" id="3.40.50.720">
    <property type="entry name" value="NAD(P)-binding Rossmann-like Domain"/>
    <property type="match status" value="1"/>
</dbReference>
<dbReference type="InterPro" id="IPR055170">
    <property type="entry name" value="GFO_IDH_MocA-like_dom"/>
</dbReference>
<reference evidence="6" key="1">
    <citation type="submission" date="2016-10" db="EMBL/GenBank/DDBJ databases">
        <authorList>
            <person name="Varghese N."/>
            <person name="Submissions S."/>
        </authorList>
    </citation>
    <scope>NUCLEOTIDE SEQUENCE [LARGE SCALE GENOMIC DNA]</scope>
    <source>
        <strain evidence="6">M83</strain>
    </source>
</reference>
<dbReference type="Proteomes" id="UP000187651">
    <property type="component" value="Unassembled WGS sequence"/>
</dbReference>
<evidence type="ECO:0000313" key="6">
    <source>
        <dbReference type="Proteomes" id="UP000187651"/>
    </source>
</evidence>